<dbReference type="FunCoup" id="A0A1W4WIR8">
    <property type="interactions" value="1087"/>
</dbReference>
<keyword evidence="16" id="KW-1185">Reference proteome</keyword>
<dbReference type="InterPro" id="IPR059154">
    <property type="entry name" value="Glce_b_sandwich"/>
</dbReference>
<gene>
    <name evidence="17" type="primary">LOC108733612</name>
</gene>
<feature type="domain" description="D-glucuronyl C5-epimerase C-terminal" evidence="14">
    <location>
        <begin position="397"/>
        <end position="588"/>
    </location>
</feature>
<sequence length="599" mass="68627">MVGPVNLFGKIHQLPLVGHNNQQARSSPLFFFIMRLNLKVALLVACITVLLVTLSIWNHCANYAGVKEVNKNQRYPIYNEINDENSVIPEEIDCNINNGDYTITCLKEGEEVYVPFSFIHKYFEIYGKLNTFDGLVRFEWTHSYGKVYHPKHKYNPRSVFMHFENYNVEVRERVKCISAIEGVPLSTQWESQGYFYPTQIAQFGLSHYSKNITEPEPRQLIIEDSDQYIGNWIVPVGCTISRLPKDSNVMEFSTDNIYNKGIQLEIEHATDLMLSVNILLYGNSSLTVILQFREKKEYFNLHYLSTDVTITAQDNNIYHGVGSAPVWRRLTRDLFVDLQKGLSFLGYDKSHYRVSRSKVKISKIILRGQGTLDNLTISSSEHINHFYDAANWFVRHQDKERGGWPNPVRRRIAAGFEDLEPGWYSAMGQGHALSVLARAYYHSGGNKEYLNSALLGLKPFKVLSSQGGVLAKFMDVHSWYEEYPTTPPSFVLNGFIYSLLGLYDLMTIAPAEAKTAEILYREGLSSLKRMLMIYDTGSGTTYDLRHVTLKIAPNLARWDYHATHVNQLLLLSTIDNDGVFSDTAQRWIEYMSGKRAPHN</sequence>
<keyword evidence="8" id="KW-0735">Signal-anchor</keyword>
<dbReference type="GO" id="GO:0005794">
    <property type="term" value="C:Golgi apparatus"/>
    <property type="evidence" value="ECO:0007669"/>
    <property type="project" value="TreeGrafter"/>
</dbReference>
<dbReference type="Proteomes" id="UP000192223">
    <property type="component" value="Unplaced"/>
</dbReference>
<evidence type="ECO:0000256" key="9">
    <source>
        <dbReference type="ARBA" id="ARBA00022989"/>
    </source>
</evidence>
<comment type="subcellular location">
    <subcellularLocation>
        <location evidence="12">Endomembrane system</location>
        <topology evidence="12">Single-pass membrane protein</topology>
    </subcellularLocation>
    <subcellularLocation>
        <location evidence="2">Membrane</location>
        <topology evidence="2">Single-pass type II membrane protein</topology>
    </subcellularLocation>
</comment>
<feature type="transmembrane region" description="Helical" evidence="13">
    <location>
        <begin position="36"/>
        <end position="57"/>
    </location>
</feature>
<dbReference type="UniPathway" id="UPA00862"/>
<keyword evidence="7 13" id="KW-0812">Transmembrane</keyword>
<evidence type="ECO:0000256" key="8">
    <source>
        <dbReference type="ARBA" id="ARBA00022968"/>
    </source>
</evidence>
<dbReference type="RefSeq" id="XP_018320352.1">
    <property type="nucleotide sequence ID" value="XM_018464850.2"/>
</dbReference>
<evidence type="ECO:0000256" key="11">
    <source>
        <dbReference type="ARBA" id="ARBA00023235"/>
    </source>
</evidence>
<keyword evidence="9 13" id="KW-1133">Transmembrane helix</keyword>
<keyword evidence="10 13" id="KW-0472">Membrane</keyword>
<dbReference type="GO" id="GO:0030210">
    <property type="term" value="P:heparin proteoglycan biosynthetic process"/>
    <property type="evidence" value="ECO:0007669"/>
    <property type="project" value="UniProtKB-UniPathway"/>
</dbReference>
<dbReference type="PANTHER" id="PTHR13174:SF3">
    <property type="entry name" value="D-GLUCURONYL C5-EPIMERASE"/>
    <property type="match status" value="1"/>
</dbReference>
<reference evidence="17" key="1">
    <citation type="submission" date="2025-08" db="UniProtKB">
        <authorList>
            <consortium name="RefSeq"/>
        </authorList>
    </citation>
    <scope>IDENTIFICATION</scope>
    <source>
        <tissue evidence="17">Entire body</tissue>
    </source>
</reference>
<organism evidence="16 17">
    <name type="scientific">Agrilus planipennis</name>
    <name type="common">Emerald ash borer</name>
    <name type="synonym">Agrilus marcopoli</name>
    <dbReference type="NCBI Taxonomy" id="224129"/>
    <lineage>
        <taxon>Eukaryota</taxon>
        <taxon>Metazoa</taxon>
        <taxon>Ecdysozoa</taxon>
        <taxon>Arthropoda</taxon>
        <taxon>Hexapoda</taxon>
        <taxon>Insecta</taxon>
        <taxon>Pterygota</taxon>
        <taxon>Neoptera</taxon>
        <taxon>Endopterygota</taxon>
        <taxon>Coleoptera</taxon>
        <taxon>Polyphaga</taxon>
        <taxon>Elateriformia</taxon>
        <taxon>Buprestoidea</taxon>
        <taxon>Buprestidae</taxon>
        <taxon>Agrilinae</taxon>
        <taxon>Agrilus</taxon>
    </lineage>
</organism>
<evidence type="ECO:0000259" key="15">
    <source>
        <dbReference type="Pfam" id="PF21174"/>
    </source>
</evidence>
<evidence type="ECO:0000256" key="5">
    <source>
        <dbReference type="ARBA" id="ARBA00005584"/>
    </source>
</evidence>
<comment type="pathway">
    <text evidence="3">Glycan metabolism; heparin biosynthesis.</text>
</comment>
<accession>A0A1W4WIR8</accession>
<evidence type="ECO:0000256" key="10">
    <source>
        <dbReference type="ARBA" id="ARBA00023136"/>
    </source>
</evidence>
<evidence type="ECO:0000313" key="16">
    <source>
        <dbReference type="Proteomes" id="UP000192223"/>
    </source>
</evidence>
<dbReference type="EC" id="5.1.3.17" evidence="6"/>
<dbReference type="AlphaFoldDB" id="A0A1W4WIR8"/>
<dbReference type="InParanoid" id="A0A1W4WIR8"/>
<evidence type="ECO:0000256" key="1">
    <source>
        <dbReference type="ARBA" id="ARBA00000434"/>
    </source>
</evidence>
<comment type="catalytic activity">
    <reaction evidence="1">
        <text>[heparosan-N-sulfate](n) = [heparan-N-sulfate](n)</text>
        <dbReference type="Rhea" id="RHEA:20197"/>
        <dbReference type="Rhea" id="RHEA-COMP:9556"/>
        <dbReference type="Rhea" id="RHEA-COMP:9557"/>
        <dbReference type="ChEBI" id="CHEBI:58041"/>
        <dbReference type="ChEBI" id="CHEBI:58287"/>
        <dbReference type="EC" id="5.1.3.17"/>
    </reaction>
</comment>
<evidence type="ECO:0000256" key="6">
    <source>
        <dbReference type="ARBA" id="ARBA00012087"/>
    </source>
</evidence>
<comment type="similarity">
    <text evidence="5">Belongs to the D-glucuronyl C5-epimerase family.</text>
</comment>
<dbReference type="KEGG" id="apln:108733612"/>
<dbReference type="GO" id="GO:0047464">
    <property type="term" value="F:heparosan-N-sulfate-glucuronate 5-epimerase activity"/>
    <property type="evidence" value="ECO:0007669"/>
    <property type="project" value="UniProtKB-EC"/>
</dbReference>
<dbReference type="PANTHER" id="PTHR13174">
    <property type="entry name" value="D-GLUCURONYL C5-EPIMERASE"/>
    <property type="match status" value="1"/>
</dbReference>
<dbReference type="OrthoDB" id="5914444at2759"/>
<proteinExistence type="inferred from homology"/>
<protein>
    <recommendedName>
        <fullName evidence="6">heparosan-N-sulfate-glucuronate 5-epimerase</fullName>
        <ecNumber evidence="6">5.1.3.17</ecNumber>
    </recommendedName>
</protein>
<name>A0A1W4WIR8_AGRPL</name>
<evidence type="ECO:0000256" key="2">
    <source>
        <dbReference type="ARBA" id="ARBA00004606"/>
    </source>
</evidence>
<dbReference type="InterPro" id="IPR039721">
    <property type="entry name" value="C5-epimerase"/>
</dbReference>
<evidence type="ECO:0000259" key="14">
    <source>
        <dbReference type="Pfam" id="PF06662"/>
    </source>
</evidence>
<evidence type="ECO:0000256" key="7">
    <source>
        <dbReference type="ARBA" id="ARBA00022692"/>
    </source>
</evidence>
<comment type="pathway">
    <text evidence="4">Glycan metabolism; heparan sulfate biosynthesis.</text>
</comment>
<feature type="domain" description="D-glucuronyl C5-epimerase beta-sandwich" evidence="15">
    <location>
        <begin position="247"/>
        <end position="369"/>
    </location>
</feature>
<keyword evidence="11" id="KW-0413">Isomerase</keyword>
<evidence type="ECO:0000256" key="12">
    <source>
        <dbReference type="ARBA" id="ARBA00037847"/>
    </source>
</evidence>
<dbReference type="Pfam" id="PF21174">
    <property type="entry name" value="Glce_b_sandwich"/>
    <property type="match status" value="1"/>
</dbReference>
<dbReference type="Pfam" id="PF06662">
    <property type="entry name" value="C5-epim_C"/>
    <property type="match status" value="1"/>
</dbReference>
<evidence type="ECO:0000256" key="3">
    <source>
        <dbReference type="ARBA" id="ARBA00004841"/>
    </source>
</evidence>
<dbReference type="InterPro" id="IPR010598">
    <property type="entry name" value="C5-epim_C"/>
</dbReference>
<dbReference type="GO" id="GO:0015012">
    <property type="term" value="P:heparan sulfate proteoglycan biosynthetic process"/>
    <property type="evidence" value="ECO:0007669"/>
    <property type="project" value="InterPro"/>
</dbReference>
<evidence type="ECO:0000313" key="17">
    <source>
        <dbReference type="RefSeq" id="XP_018320352.1"/>
    </source>
</evidence>
<dbReference type="GeneID" id="108733612"/>
<evidence type="ECO:0000256" key="13">
    <source>
        <dbReference type="SAM" id="Phobius"/>
    </source>
</evidence>
<dbReference type="STRING" id="224129.A0A1W4WIR8"/>
<evidence type="ECO:0000256" key="4">
    <source>
        <dbReference type="ARBA" id="ARBA00005093"/>
    </source>
</evidence>